<gene>
    <name evidence="1" type="ORF">C3430_23170</name>
</gene>
<dbReference type="EMBL" id="PQLX01000011">
    <property type="protein sequence ID" value="POU62272.1"/>
    <property type="molecule type" value="Genomic_DNA"/>
</dbReference>
<evidence type="ECO:0000313" key="2">
    <source>
        <dbReference type="Proteomes" id="UP000237003"/>
    </source>
</evidence>
<organism evidence="1 2">
    <name type="scientific">Citrobacter amalonaticus</name>
    <dbReference type="NCBI Taxonomy" id="35703"/>
    <lineage>
        <taxon>Bacteria</taxon>
        <taxon>Pseudomonadati</taxon>
        <taxon>Pseudomonadota</taxon>
        <taxon>Gammaproteobacteria</taxon>
        <taxon>Enterobacterales</taxon>
        <taxon>Enterobacteriaceae</taxon>
        <taxon>Citrobacter</taxon>
    </lineage>
</organism>
<dbReference type="OrthoDB" id="6631744at2"/>
<accession>A0A2S4RRX7</accession>
<dbReference type="Proteomes" id="UP000237003">
    <property type="component" value="Unassembled WGS sequence"/>
</dbReference>
<reference evidence="1 2" key="1">
    <citation type="submission" date="2018-01" db="EMBL/GenBank/DDBJ databases">
        <title>Complete genome sequences of 14 Citrobacter spp. isolated from plant in Canada.</title>
        <authorList>
            <person name="Bhandare S.G."/>
            <person name="Colavecchio A."/>
            <person name="Jeukens J."/>
            <person name="Emond-Rheault J.-G."/>
            <person name="Freschi L."/>
            <person name="Hamel J."/>
            <person name="Kukavica-Ibrulj I."/>
            <person name="Levesque R."/>
            <person name="Goodridge L."/>
        </authorList>
    </citation>
    <scope>NUCLEOTIDE SEQUENCE [LARGE SCALE GENOMIC DNA]</scope>
    <source>
        <strain evidence="1 2">S1285</strain>
    </source>
</reference>
<comment type="caution">
    <text evidence="1">The sequence shown here is derived from an EMBL/GenBank/DDBJ whole genome shotgun (WGS) entry which is preliminary data.</text>
</comment>
<proteinExistence type="predicted"/>
<evidence type="ECO:0000313" key="1">
    <source>
        <dbReference type="EMBL" id="POU62272.1"/>
    </source>
</evidence>
<dbReference type="AlphaFoldDB" id="A0A2S4RRX7"/>
<protein>
    <submittedName>
        <fullName evidence="1">Uncharacterized protein</fullName>
    </submittedName>
</protein>
<sequence>MSVYGLTGFIQTQVAKADNGKIFICVKMRQRSHLVHQYVRKQKTPPERGFDQRYAVGSHKTHCVMSTVKVYAFCEEHAISARILTHLSMVQKLPFVHKCLFIYTVFIYNITVRNVLYGGRMKTGATKSWLKRVVPSAP</sequence>
<name>A0A2S4RRX7_CITAM</name>